<dbReference type="EMBL" id="OZ026884">
    <property type="protein sequence ID" value="CAL1240063.1"/>
    <property type="molecule type" value="Genomic_DNA"/>
</dbReference>
<proteinExistence type="predicted"/>
<dbReference type="InterPro" id="IPR011727">
    <property type="entry name" value="CHP02117"/>
</dbReference>
<keyword evidence="2" id="KW-1185">Reference proteome</keyword>
<reference evidence="1 2" key="1">
    <citation type="submission" date="2024-04" db="EMBL/GenBank/DDBJ databases">
        <authorList>
            <person name="Cremers G."/>
        </authorList>
    </citation>
    <scope>NUCLEOTIDE SEQUENCE [LARGE SCALE GENOMIC DNA]</scope>
    <source>
        <strain evidence="1">MeCH1-AG</strain>
    </source>
</reference>
<dbReference type="RefSeq" id="WP_348759577.1">
    <property type="nucleotide sequence ID" value="NZ_OZ026884.1"/>
</dbReference>
<protein>
    <recommendedName>
        <fullName evidence="3">DUF2459 domain-containing protein</fullName>
    </recommendedName>
</protein>
<name>A0ABM9NHP2_9GAMM</name>
<sequence length="220" mass="23183">MPGGRREALGGAVAVCLLLGCALAVPENPYAGQEPARPVWVVTSGWHTGLAVRRSDIPAGLLPESADFPGATYLEIGWGDRDYYQAREPDLSLTLDAGLLPGPSVLLVAGLKGPPAGYFGPGDTVRLDLPEAPFRRLLTYLHDSFVRNGVPRAPPIAPGLSGTSRFYAAQGRFHVFNNCNVWTARALRAAGLPAVPAAAVTAGGLRSQVQRWGTVEPVPP</sequence>
<accession>A0ABM9NHP2</accession>
<dbReference type="Pfam" id="PF09601">
    <property type="entry name" value="DUF2459"/>
    <property type="match status" value="1"/>
</dbReference>
<evidence type="ECO:0008006" key="3">
    <source>
        <dbReference type="Google" id="ProtNLM"/>
    </source>
</evidence>
<evidence type="ECO:0000313" key="2">
    <source>
        <dbReference type="Proteomes" id="UP001497493"/>
    </source>
</evidence>
<dbReference type="Proteomes" id="UP001497493">
    <property type="component" value="Chromosome"/>
</dbReference>
<gene>
    <name evidence="1" type="ORF">MECH1_V1_1287</name>
</gene>
<organism evidence="1 2">
    <name type="scientific">Candidatus Methylocalor cossyra</name>
    <dbReference type="NCBI Taxonomy" id="3108543"/>
    <lineage>
        <taxon>Bacteria</taxon>
        <taxon>Pseudomonadati</taxon>
        <taxon>Pseudomonadota</taxon>
        <taxon>Gammaproteobacteria</taxon>
        <taxon>Methylococcales</taxon>
        <taxon>Methylococcaceae</taxon>
        <taxon>Candidatus Methylocalor</taxon>
    </lineage>
</organism>
<evidence type="ECO:0000313" key="1">
    <source>
        <dbReference type="EMBL" id="CAL1240063.1"/>
    </source>
</evidence>
<dbReference type="PROSITE" id="PS51257">
    <property type="entry name" value="PROKAR_LIPOPROTEIN"/>
    <property type="match status" value="1"/>
</dbReference>